<keyword evidence="3 9" id="KW-0812">Transmembrane</keyword>
<evidence type="ECO:0000256" key="9">
    <source>
        <dbReference type="SAM" id="Phobius"/>
    </source>
</evidence>
<keyword evidence="8" id="KW-0807">Transducer</keyword>
<dbReference type="InterPro" id="IPR038550">
    <property type="entry name" value="GPCR_3_9-Cys_sf"/>
</dbReference>
<sequence length="299" mass="33563">MDACMKCPEDQYPNKIHNQCIPKVLIYLSYEEPLGILFIILALFFSVLTTFVLGIFWMYRETPIVRANNRSLTGILLFSLLLCFLCSFLFIGRPEKMTCLLRQTTFGIIFSVALSSVLAKTMTVILAFMATKPGSGMRKWVGKRLSNSIVLLGSFIQVGICIVWLSTSPPFPDTDLHSLTGEIIMECNEGSVIMLYCVLGYMGFLATVSFNVAFQARKLPNSFNEAKFITFSMVVFCSVWLSFVPTYLSTKGKSMVAMEIFSILSSSAGLLGCIFSPKCYIILLRPGMNKKEYLIRKEK</sequence>
<evidence type="ECO:0000256" key="8">
    <source>
        <dbReference type="ARBA" id="ARBA00023224"/>
    </source>
</evidence>
<comment type="subcellular location">
    <subcellularLocation>
        <location evidence="1">Cell membrane</location>
        <topology evidence="1">Multi-pass membrane protein</topology>
    </subcellularLocation>
</comment>
<dbReference type="OMA" id="CKDENIH"/>
<protein>
    <submittedName>
        <fullName evidence="12">Vomeronasal type-2 receptor 26-like</fullName>
    </submittedName>
</protein>
<dbReference type="InterPro" id="IPR017979">
    <property type="entry name" value="GPCR_3_CS"/>
</dbReference>
<evidence type="ECO:0000256" key="1">
    <source>
        <dbReference type="ARBA" id="ARBA00004651"/>
    </source>
</evidence>
<evidence type="ECO:0000256" key="5">
    <source>
        <dbReference type="ARBA" id="ARBA00023040"/>
    </source>
</evidence>
<dbReference type="PRINTS" id="PR01535">
    <property type="entry name" value="VOMERONASL2R"/>
</dbReference>
<keyword evidence="2" id="KW-1003">Cell membrane</keyword>
<keyword evidence="6 9" id="KW-0472">Membrane</keyword>
<dbReference type="InterPro" id="IPR000068">
    <property type="entry name" value="GPCR_3_Ca_sens_rcpt-rel"/>
</dbReference>
<dbReference type="Gene3D" id="2.10.50.30">
    <property type="entry name" value="GPCR, family 3, nine cysteines domain"/>
    <property type="match status" value="1"/>
</dbReference>
<dbReference type="PROSITE" id="PS50259">
    <property type="entry name" value="G_PROTEIN_RECEP_F3_4"/>
    <property type="match status" value="1"/>
</dbReference>
<dbReference type="PRINTS" id="PR00248">
    <property type="entry name" value="GPCRMGR"/>
</dbReference>
<evidence type="ECO:0000313" key="12">
    <source>
        <dbReference type="RefSeq" id="XP_025028222.1"/>
    </source>
</evidence>
<keyword evidence="5" id="KW-0675">Receptor</keyword>
<proteinExistence type="predicted"/>
<evidence type="ECO:0000259" key="10">
    <source>
        <dbReference type="PROSITE" id="PS50259"/>
    </source>
</evidence>
<keyword evidence="4 9" id="KW-1133">Transmembrane helix</keyword>
<dbReference type="OrthoDB" id="5984008at2759"/>
<gene>
    <name evidence="12" type="primary">LOC107326338</name>
</gene>
<accession>A0A9F5N2F8</accession>
<dbReference type="AlphaFoldDB" id="A0A9F5N2F8"/>
<feature type="transmembrane region" description="Helical" evidence="9">
    <location>
        <begin position="226"/>
        <end position="248"/>
    </location>
</feature>
<feature type="domain" description="G-protein coupled receptors family 3 profile" evidence="10">
    <location>
        <begin position="34"/>
        <end position="289"/>
    </location>
</feature>
<evidence type="ECO:0000256" key="4">
    <source>
        <dbReference type="ARBA" id="ARBA00022989"/>
    </source>
</evidence>
<dbReference type="InterPro" id="IPR004073">
    <property type="entry name" value="GPCR_3_vmron_rcpt_2"/>
</dbReference>
<dbReference type="Pfam" id="PF00003">
    <property type="entry name" value="7tm_3"/>
    <property type="match status" value="1"/>
</dbReference>
<evidence type="ECO:0000256" key="7">
    <source>
        <dbReference type="ARBA" id="ARBA00023180"/>
    </source>
</evidence>
<keyword evidence="11" id="KW-1185">Reference proteome</keyword>
<feature type="transmembrane region" description="Helical" evidence="9">
    <location>
        <begin position="71"/>
        <end position="92"/>
    </location>
</feature>
<reference evidence="12" key="1">
    <citation type="submission" date="2025-08" db="UniProtKB">
        <authorList>
            <consortium name="RefSeq"/>
        </authorList>
    </citation>
    <scope>IDENTIFICATION</scope>
    <source>
        <tissue evidence="12">Liver</tissue>
    </source>
</reference>
<feature type="transmembrane region" description="Helical" evidence="9">
    <location>
        <begin position="34"/>
        <end position="59"/>
    </location>
</feature>
<dbReference type="PANTHER" id="PTHR24061">
    <property type="entry name" value="CALCIUM-SENSING RECEPTOR-RELATED"/>
    <property type="match status" value="1"/>
</dbReference>
<evidence type="ECO:0000256" key="2">
    <source>
        <dbReference type="ARBA" id="ARBA00022475"/>
    </source>
</evidence>
<keyword evidence="7" id="KW-0325">Glycoprotein</keyword>
<dbReference type="GO" id="GO:0005886">
    <property type="term" value="C:plasma membrane"/>
    <property type="evidence" value="ECO:0007669"/>
    <property type="project" value="UniProtKB-SubCell"/>
</dbReference>
<dbReference type="Proteomes" id="UP000695026">
    <property type="component" value="Unplaced"/>
</dbReference>
<feature type="transmembrane region" description="Helical" evidence="9">
    <location>
        <begin position="149"/>
        <end position="167"/>
    </location>
</feature>
<dbReference type="KEGG" id="pbi:107326338"/>
<dbReference type="RefSeq" id="XP_025028222.1">
    <property type="nucleotide sequence ID" value="XM_025172454.1"/>
</dbReference>
<dbReference type="InterPro" id="IPR000337">
    <property type="entry name" value="GPCR_3"/>
</dbReference>
<dbReference type="PANTHER" id="PTHR24061:SF599">
    <property type="entry name" value="G-PROTEIN COUPLED RECEPTORS FAMILY 3 PROFILE DOMAIN-CONTAINING PROTEIN"/>
    <property type="match status" value="1"/>
</dbReference>
<evidence type="ECO:0000313" key="11">
    <source>
        <dbReference type="Proteomes" id="UP000695026"/>
    </source>
</evidence>
<dbReference type="CDD" id="cd15283">
    <property type="entry name" value="7tmC_V2R_pheromone"/>
    <property type="match status" value="1"/>
</dbReference>
<dbReference type="GeneID" id="107326338"/>
<keyword evidence="5" id="KW-0297">G-protein coupled receptor</keyword>
<dbReference type="InterPro" id="IPR017978">
    <property type="entry name" value="GPCR_3_C"/>
</dbReference>
<feature type="transmembrane region" description="Helical" evidence="9">
    <location>
        <begin position="104"/>
        <end position="128"/>
    </location>
</feature>
<dbReference type="GO" id="GO:0004930">
    <property type="term" value="F:G protein-coupled receptor activity"/>
    <property type="evidence" value="ECO:0007669"/>
    <property type="project" value="UniProtKB-KW"/>
</dbReference>
<feature type="transmembrane region" description="Helical" evidence="9">
    <location>
        <begin position="260"/>
        <end position="283"/>
    </location>
</feature>
<name>A0A9F5N2F8_PYTBI</name>
<evidence type="ECO:0000256" key="3">
    <source>
        <dbReference type="ARBA" id="ARBA00022692"/>
    </source>
</evidence>
<dbReference type="PROSITE" id="PS00981">
    <property type="entry name" value="G_PROTEIN_RECEP_F3_3"/>
    <property type="match status" value="1"/>
</dbReference>
<organism evidence="11 12">
    <name type="scientific">Python bivittatus</name>
    <name type="common">Burmese python</name>
    <name type="synonym">Python molurus bivittatus</name>
    <dbReference type="NCBI Taxonomy" id="176946"/>
    <lineage>
        <taxon>Eukaryota</taxon>
        <taxon>Metazoa</taxon>
        <taxon>Chordata</taxon>
        <taxon>Craniata</taxon>
        <taxon>Vertebrata</taxon>
        <taxon>Euteleostomi</taxon>
        <taxon>Lepidosauria</taxon>
        <taxon>Squamata</taxon>
        <taxon>Bifurcata</taxon>
        <taxon>Unidentata</taxon>
        <taxon>Episquamata</taxon>
        <taxon>Toxicofera</taxon>
        <taxon>Serpentes</taxon>
        <taxon>Henophidia</taxon>
        <taxon>Pythonidae</taxon>
        <taxon>Python</taxon>
    </lineage>
</organism>
<evidence type="ECO:0000256" key="6">
    <source>
        <dbReference type="ARBA" id="ARBA00023136"/>
    </source>
</evidence>
<feature type="transmembrane region" description="Helical" evidence="9">
    <location>
        <begin position="193"/>
        <end position="214"/>
    </location>
</feature>